<dbReference type="NCBIfam" id="NF033819">
    <property type="entry name" value="IS66_TnpB"/>
    <property type="match status" value="1"/>
</dbReference>
<evidence type="ECO:0000313" key="1">
    <source>
        <dbReference type="EMBL" id="OWO92015.1"/>
    </source>
</evidence>
<dbReference type="Gene3D" id="1.10.10.10">
    <property type="entry name" value="Winged helix-like DNA-binding domain superfamily/Winged helix DNA-binding domain"/>
    <property type="match status" value="1"/>
</dbReference>
<dbReference type="GO" id="GO:0004803">
    <property type="term" value="F:transposase activity"/>
    <property type="evidence" value="ECO:0007669"/>
    <property type="project" value="InterPro"/>
</dbReference>
<dbReference type="Pfam" id="PF05717">
    <property type="entry name" value="TnpB_IS66"/>
    <property type="match status" value="1"/>
</dbReference>
<dbReference type="SUPFAM" id="SSF48295">
    <property type="entry name" value="TrpR-like"/>
    <property type="match status" value="1"/>
</dbReference>
<comment type="caution">
    <text evidence="1">The sequence shown here is derived from an EMBL/GenBank/DDBJ whole genome shotgun (WGS) entry which is preliminary data.</text>
</comment>
<name>A0A246DNX7_9HYPH</name>
<dbReference type="InterPro" id="IPR010921">
    <property type="entry name" value="Trp_repressor/repl_initiator"/>
</dbReference>
<accession>A0A246DNX7</accession>
<sequence>MSISELTLKTKDEPIRRFEVFTGNGRRREWSDDQKAQIIAESCEPGVTVCSVARRHGLTPQQLFTWRRLARKPRLAALVKAQMDADPFSGTIYVFRAKRTDRIKLIFWDGSGVCLVAKRIEDGEFHWPRMQDGAMHLTAAQFSALFEGLDWKRVHAPSETRTPIKAG</sequence>
<dbReference type="Proteomes" id="UP000197269">
    <property type="component" value="Unassembled WGS sequence"/>
</dbReference>
<dbReference type="AlphaFoldDB" id="A0A246DNX7"/>
<protein>
    <recommendedName>
        <fullName evidence="3">Transposase</fullName>
    </recommendedName>
</protein>
<evidence type="ECO:0008006" key="3">
    <source>
        <dbReference type="Google" id="ProtNLM"/>
    </source>
</evidence>
<dbReference type="PANTHER" id="PTHR36455:SF1">
    <property type="entry name" value="BLR8292 PROTEIN"/>
    <property type="match status" value="1"/>
</dbReference>
<dbReference type="EMBL" id="MXPU01000019">
    <property type="protein sequence ID" value="OWO92015.1"/>
    <property type="molecule type" value="Genomic_DNA"/>
</dbReference>
<evidence type="ECO:0000313" key="2">
    <source>
        <dbReference type="Proteomes" id="UP000197269"/>
    </source>
</evidence>
<proteinExistence type="predicted"/>
<dbReference type="GO" id="GO:0043565">
    <property type="term" value="F:sequence-specific DNA binding"/>
    <property type="evidence" value="ECO:0007669"/>
    <property type="project" value="InterPro"/>
</dbReference>
<organism evidence="1 2">
    <name type="scientific">Rhizobium esperanzae</name>
    <dbReference type="NCBI Taxonomy" id="1967781"/>
    <lineage>
        <taxon>Bacteria</taxon>
        <taxon>Pseudomonadati</taxon>
        <taxon>Pseudomonadota</taxon>
        <taxon>Alphaproteobacteria</taxon>
        <taxon>Hyphomicrobiales</taxon>
        <taxon>Rhizobiaceae</taxon>
        <taxon>Rhizobium/Agrobacterium group</taxon>
        <taxon>Rhizobium</taxon>
    </lineage>
</organism>
<gene>
    <name evidence="1" type="ORF">B5E41_24040</name>
</gene>
<dbReference type="PANTHER" id="PTHR36455">
    <property type="match status" value="1"/>
</dbReference>
<dbReference type="InterPro" id="IPR008878">
    <property type="entry name" value="Transposase_IS66_Orf2"/>
</dbReference>
<dbReference type="RefSeq" id="WP_088396366.1">
    <property type="nucleotide sequence ID" value="NZ_MXPU01000019.1"/>
</dbReference>
<dbReference type="InterPro" id="IPR036388">
    <property type="entry name" value="WH-like_DNA-bd_sf"/>
</dbReference>
<reference evidence="1 2" key="1">
    <citation type="submission" date="2017-03" db="EMBL/GenBank/DDBJ databases">
        <title>Genome of strain Rhizobium sp. CNPSo 668.</title>
        <authorList>
            <person name="Ribeiro R."/>
        </authorList>
    </citation>
    <scope>NUCLEOTIDE SEQUENCE [LARGE SCALE GENOMIC DNA]</scope>
    <source>
        <strain evidence="1 2">CNPSo 668</strain>
    </source>
</reference>
<dbReference type="GO" id="GO:0006313">
    <property type="term" value="P:DNA transposition"/>
    <property type="evidence" value="ECO:0007669"/>
    <property type="project" value="InterPro"/>
</dbReference>